<name>A0ABZ3CMF8_9STAP</name>
<accession>A0ABZ3CMF8</accession>
<sequence>MAIDFKMKAPIPEWESLFEQGRTSVLERFSVLKDVTPTETTSLEDVLDEMDNQGVTHSVILGRNNQAGSSNAELLNFLSGSEGKRFFGFIGIEDMPVEEAVETIHKYAATGKFHGVAANPAKIRPLTPIGDPSLDPIFEACMEHDLPFCMTLSMLITLLAEGADYDYIHPRQLIRVLDKYPDLDLIISHAS</sequence>
<gene>
    <name evidence="3" type="ORF">RQP18_05645</name>
</gene>
<evidence type="ECO:0000313" key="4">
    <source>
        <dbReference type="Proteomes" id="UP001455384"/>
    </source>
</evidence>
<dbReference type="InterPro" id="IPR032465">
    <property type="entry name" value="ACMSD"/>
</dbReference>
<organism evidence="3 4">
    <name type="scientific">Salinicoccus bachuensis</name>
    <dbReference type="NCBI Taxonomy" id="3136731"/>
    <lineage>
        <taxon>Bacteria</taxon>
        <taxon>Bacillati</taxon>
        <taxon>Bacillota</taxon>
        <taxon>Bacilli</taxon>
        <taxon>Bacillales</taxon>
        <taxon>Staphylococcaceae</taxon>
        <taxon>Salinicoccus</taxon>
    </lineage>
</organism>
<protein>
    <submittedName>
        <fullName evidence="3">Amidohydrolase family protein</fullName>
    </submittedName>
</protein>
<dbReference type="InterPro" id="IPR006680">
    <property type="entry name" value="Amidohydro-rel"/>
</dbReference>
<dbReference type="RefSeq" id="WP_342389188.1">
    <property type="nucleotide sequence ID" value="NZ_CP138333.2"/>
</dbReference>
<dbReference type="InterPro" id="IPR032466">
    <property type="entry name" value="Metal_Hydrolase"/>
</dbReference>
<feature type="domain" description="Amidohydrolase-related" evidence="2">
    <location>
        <begin position="42"/>
        <end position="190"/>
    </location>
</feature>
<dbReference type="SUPFAM" id="SSF51556">
    <property type="entry name" value="Metallo-dependent hydrolases"/>
    <property type="match status" value="1"/>
</dbReference>
<evidence type="ECO:0000256" key="1">
    <source>
        <dbReference type="ARBA" id="ARBA00023239"/>
    </source>
</evidence>
<evidence type="ECO:0000313" key="3">
    <source>
        <dbReference type="EMBL" id="WZX30677.1"/>
    </source>
</evidence>
<evidence type="ECO:0000259" key="2">
    <source>
        <dbReference type="Pfam" id="PF04909"/>
    </source>
</evidence>
<dbReference type="EMBL" id="CP138333">
    <property type="protein sequence ID" value="WZX30677.1"/>
    <property type="molecule type" value="Genomic_DNA"/>
</dbReference>
<keyword evidence="1" id="KW-0456">Lyase</keyword>
<reference evidence="4" key="1">
    <citation type="submission" date="2023-10" db="EMBL/GenBank/DDBJ databases">
        <title>Genome analysis and identification of Salinococcus sp. Bachu38 nov., a PGPR from the rhizosphere of Tamarix.</title>
        <authorList>
            <person name="Liang Z."/>
            <person name="Zhang X."/>
            <person name="Jia J."/>
            <person name="Chen X."/>
            <person name="Wang Y."/>
            <person name="Wang Q."/>
            <person name="Wang R."/>
        </authorList>
    </citation>
    <scope>NUCLEOTIDE SEQUENCE [LARGE SCALE GENOMIC DNA]</scope>
    <source>
        <strain evidence="4">Bachu38</strain>
    </source>
</reference>
<dbReference type="Gene3D" id="3.20.20.140">
    <property type="entry name" value="Metal-dependent hydrolases"/>
    <property type="match status" value="1"/>
</dbReference>
<dbReference type="Pfam" id="PF04909">
    <property type="entry name" value="Amidohydro_2"/>
    <property type="match status" value="1"/>
</dbReference>
<proteinExistence type="predicted"/>
<keyword evidence="4" id="KW-1185">Reference proteome</keyword>
<dbReference type="Proteomes" id="UP001455384">
    <property type="component" value="Chromosome"/>
</dbReference>
<dbReference type="PANTHER" id="PTHR21240">
    <property type="entry name" value="2-AMINO-3-CARBOXYLMUCONATE-6-SEMIALDEHYDE DECARBOXYLASE"/>
    <property type="match status" value="1"/>
</dbReference>